<proteinExistence type="predicted"/>
<keyword evidence="3" id="KW-1185">Reference proteome</keyword>
<dbReference type="eggNOG" id="COG0782">
    <property type="taxonomic scope" value="Bacteria"/>
</dbReference>
<feature type="domain" description="Transcription elongation factor GreA/GreB C-terminal" evidence="1">
    <location>
        <begin position="43"/>
        <end position="118"/>
    </location>
</feature>
<dbReference type="Pfam" id="PF01272">
    <property type="entry name" value="GreA_GreB"/>
    <property type="match status" value="1"/>
</dbReference>
<name>A0A059FS30_9PROT</name>
<dbReference type="InterPro" id="IPR018151">
    <property type="entry name" value="TF_GreA/GreB_CS"/>
</dbReference>
<dbReference type="PATRIC" id="fig|1280950.3.peg.1239"/>
<dbReference type="EMBL" id="ARYK01000002">
    <property type="protein sequence ID" value="KCZ93417.1"/>
    <property type="molecule type" value="Genomic_DNA"/>
</dbReference>
<dbReference type="AlphaFoldDB" id="A0A059FS30"/>
<reference evidence="2 3" key="1">
    <citation type="journal article" date="2014" name="Antonie Van Leeuwenhoek">
        <title>Hyphomonas beringensis sp. nov. and Hyphomonas chukchiensis sp. nov., isolated from surface seawater of the Bering Sea and Chukchi Sea.</title>
        <authorList>
            <person name="Li C."/>
            <person name="Lai Q."/>
            <person name="Li G."/>
            <person name="Dong C."/>
            <person name="Wang J."/>
            <person name="Liao Y."/>
            <person name="Shao Z."/>
        </authorList>
    </citation>
    <scope>NUCLEOTIDE SEQUENCE [LARGE SCALE GENOMIC DNA]</scope>
    <source>
        <strain evidence="2 3">MHS-2</strain>
    </source>
</reference>
<dbReference type="STRING" id="1280950.HJO_06160"/>
<protein>
    <submittedName>
        <fullName evidence="2">GreA/GreB family elongation factor</fullName>
    </submittedName>
</protein>
<sequence length="126" mass="13403">MNALEFDALNALANALTCSEPEFAGLLLGELDRATVYSSGALPDQTVVMNSIVEYVDEVSGRIRIVKLVFPNRLGASTSHVSITSPVGIALIGLSVGDTTMCRFPNGRQRRLRVLGVTPPDESSLA</sequence>
<dbReference type="InterPro" id="IPR036953">
    <property type="entry name" value="GreA/GreB_C_sf"/>
</dbReference>
<evidence type="ECO:0000313" key="3">
    <source>
        <dbReference type="Proteomes" id="UP000025171"/>
    </source>
</evidence>
<dbReference type="GO" id="GO:0003677">
    <property type="term" value="F:DNA binding"/>
    <property type="evidence" value="ECO:0007669"/>
    <property type="project" value="InterPro"/>
</dbReference>
<comment type="caution">
    <text evidence="2">The sequence shown here is derived from an EMBL/GenBank/DDBJ whole genome shotgun (WGS) entry which is preliminary data.</text>
</comment>
<keyword evidence="2" id="KW-0251">Elongation factor</keyword>
<dbReference type="Proteomes" id="UP000025171">
    <property type="component" value="Unassembled WGS sequence"/>
</dbReference>
<dbReference type="Gene3D" id="3.10.50.30">
    <property type="entry name" value="Transcription elongation factor, GreA/GreB, C-terminal domain"/>
    <property type="match status" value="1"/>
</dbReference>
<organism evidence="2 3">
    <name type="scientific">Hyphomonas johnsonii MHS-2</name>
    <dbReference type="NCBI Taxonomy" id="1280950"/>
    <lineage>
        <taxon>Bacteria</taxon>
        <taxon>Pseudomonadati</taxon>
        <taxon>Pseudomonadota</taxon>
        <taxon>Alphaproteobacteria</taxon>
        <taxon>Hyphomonadales</taxon>
        <taxon>Hyphomonadaceae</taxon>
        <taxon>Hyphomonas</taxon>
    </lineage>
</organism>
<keyword evidence="2" id="KW-0648">Protein biosynthesis</keyword>
<accession>A0A059FS30</accession>
<dbReference type="GO" id="GO:0003746">
    <property type="term" value="F:translation elongation factor activity"/>
    <property type="evidence" value="ECO:0007669"/>
    <property type="project" value="UniProtKB-KW"/>
</dbReference>
<evidence type="ECO:0000259" key="1">
    <source>
        <dbReference type="Pfam" id="PF01272"/>
    </source>
</evidence>
<dbReference type="SUPFAM" id="SSF54534">
    <property type="entry name" value="FKBP-like"/>
    <property type="match status" value="1"/>
</dbReference>
<dbReference type="InterPro" id="IPR001437">
    <property type="entry name" value="Tscrpt_elong_fac_GreA/B_C"/>
</dbReference>
<dbReference type="PROSITE" id="PS00830">
    <property type="entry name" value="GREAB_2"/>
    <property type="match status" value="1"/>
</dbReference>
<gene>
    <name evidence="2" type="ORF">HJO_06160</name>
</gene>
<evidence type="ECO:0000313" key="2">
    <source>
        <dbReference type="EMBL" id="KCZ93417.1"/>
    </source>
</evidence>
<dbReference type="GO" id="GO:0032784">
    <property type="term" value="P:regulation of DNA-templated transcription elongation"/>
    <property type="evidence" value="ECO:0007669"/>
    <property type="project" value="InterPro"/>
</dbReference>